<keyword evidence="1" id="KW-0812">Transmembrane</keyword>
<dbReference type="CTD" id="4509"/>
<dbReference type="GeneID" id="26375856"/>
<keyword evidence="1" id="KW-1133">Transmembrane helix</keyword>
<dbReference type="AlphaFoldDB" id="A0A0S1YCM1"/>
<protein>
    <submittedName>
        <fullName evidence="2">ATP synthase F0 subunit 8</fullName>
    </submittedName>
</protein>
<gene>
    <name evidence="2" type="primary">ATP8</name>
</gene>
<dbReference type="RefSeq" id="YP_009183448.1">
    <property type="nucleotide sequence ID" value="NC_028528.1"/>
</dbReference>
<sequence>MPQIFPMNWILLTTNLMLSITCFMLILYFISFNYNNKFTNKLEKKNNFNYKW</sequence>
<dbReference type="EMBL" id="KT764942">
    <property type="protein sequence ID" value="ALM88058.1"/>
    <property type="molecule type" value="Genomic_DNA"/>
</dbReference>
<evidence type="ECO:0000313" key="2">
    <source>
        <dbReference type="EMBL" id="ALM88058.1"/>
    </source>
</evidence>
<evidence type="ECO:0000256" key="1">
    <source>
        <dbReference type="SAM" id="Phobius"/>
    </source>
</evidence>
<reference evidence="2" key="1">
    <citation type="submission" date="2015-09" db="EMBL/GenBank/DDBJ databases">
        <title>Characterization of the complete mitochondrial genome sequences of the two hard ticksDermacentor nuttalli and Dermacentor silvarum.</title>
        <authorList>
            <person name="Guo D.H."/>
            <person name="Chang Q.C."/>
            <person name="Wang C.R."/>
        </authorList>
    </citation>
    <scope>NUCLEOTIDE SEQUENCE</scope>
</reference>
<keyword evidence="2" id="KW-0496">Mitochondrion</keyword>
<geneLocation type="mitochondrion" evidence="2"/>
<proteinExistence type="predicted"/>
<accession>A0A0S1YCM1</accession>
<feature type="transmembrane region" description="Helical" evidence="1">
    <location>
        <begin position="6"/>
        <end position="30"/>
    </location>
</feature>
<name>A0A0S1YCM1_DERNU</name>
<organism evidence="2">
    <name type="scientific">Dermacentor nuttalli</name>
    <name type="common">Tick</name>
    <dbReference type="NCBI Taxonomy" id="1046038"/>
    <lineage>
        <taxon>Eukaryota</taxon>
        <taxon>Metazoa</taxon>
        <taxon>Ecdysozoa</taxon>
        <taxon>Arthropoda</taxon>
        <taxon>Chelicerata</taxon>
        <taxon>Arachnida</taxon>
        <taxon>Acari</taxon>
        <taxon>Parasitiformes</taxon>
        <taxon>Ixodida</taxon>
        <taxon>Ixodoidea</taxon>
        <taxon>Ixodidae</taxon>
        <taxon>Rhipicephalinae</taxon>
        <taxon>Dermacentor</taxon>
    </lineage>
</organism>
<keyword evidence="1" id="KW-0472">Membrane</keyword>